<organism evidence="1 2">
    <name type="scientific">Coccomyxa viridis</name>
    <dbReference type="NCBI Taxonomy" id="1274662"/>
    <lineage>
        <taxon>Eukaryota</taxon>
        <taxon>Viridiplantae</taxon>
        <taxon>Chlorophyta</taxon>
        <taxon>core chlorophytes</taxon>
        <taxon>Trebouxiophyceae</taxon>
        <taxon>Trebouxiophyceae incertae sedis</taxon>
        <taxon>Coccomyxaceae</taxon>
        <taxon>Coccomyxa</taxon>
    </lineage>
</organism>
<dbReference type="EMBL" id="CAUYUE010000001">
    <property type="protein sequence ID" value="CAK0734536.1"/>
    <property type="molecule type" value="Genomic_DNA"/>
</dbReference>
<dbReference type="AlphaFoldDB" id="A0AAV1HRU5"/>
<name>A0AAV1HRU5_9CHLO</name>
<reference evidence="1 2" key="1">
    <citation type="submission" date="2023-10" db="EMBL/GenBank/DDBJ databases">
        <authorList>
            <person name="Maclean D."/>
            <person name="Macfadyen A."/>
        </authorList>
    </citation>
    <scope>NUCLEOTIDE SEQUENCE [LARGE SCALE GENOMIC DNA]</scope>
</reference>
<protein>
    <submittedName>
        <fullName evidence="1">Uncharacterized protein</fullName>
    </submittedName>
</protein>
<sequence length="320" mass="34370">MLLGTQGSRHRRAAQLCRNAVSPSPYLVSDLDLTFDGWGEDSISEAVHEQPLNVEDLIDLADSCARQLHGEQQLLTLYASLSSGEEHACSLDGSGCGPEMPEPALQACRLQDLDFDRSMDSWPSAHFAMILWGAGVEQLAHDRGLAQQMLSVMIPGGVFVLPVRSAGRVHLAKQPRALSSANLARQLLYSAGFEDIQAGQLTSLQGFTPQLPDGVMLVTGRRPGTAQGLEAAKEASDLGYSSRSSIALGDMMSNRDNGHMADAMKQQWIHAYEGMAEEAVSMGIPKSALPKLSETTSAEELQEARVRLSGMIASFMSSGL</sequence>
<keyword evidence="2" id="KW-1185">Reference proteome</keyword>
<proteinExistence type="predicted"/>
<evidence type="ECO:0000313" key="1">
    <source>
        <dbReference type="EMBL" id="CAK0734536.1"/>
    </source>
</evidence>
<evidence type="ECO:0000313" key="2">
    <source>
        <dbReference type="Proteomes" id="UP001314263"/>
    </source>
</evidence>
<gene>
    <name evidence="1" type="ORF">CVIRNUC_000445</name>
</gene>
<comment type="caution">
    <text evidence="1">The sequence shown here is derived from an EMBL/GenBank/DDBJ whole genome shotgun (WGS) entry which is preliminary data.</text>
</comment>
<dbReference type="Proteomes" id="UP001314263">
    <property type="component" value="Unassembled WGS sequence"/>
</dbReference>
<accession>A0AAV1HRU5</accession>